<evidence type="ECO:0000313" key="1">
    <source>
        <dbReference type="EMBL" id="RGV33998.1"/>
    </source>
</evidence>
<dbReference type="AlphaFoldDB" id="A0A412X0Y5"/>
<dbReference type="Proteomes" id="UP000285343">
    <property type="component" value="Unassembled WGS sequence"/>
</dbReference>
<proteinExistence type="predicted"/>
<protein>
    <submittedName>
        <fullName evidence="1">Uncharacterized protein</fullName>
    </submittedName>
</protein>
<organism evidence="1 2">
    <name type="scientific">Bacteroides uniformis</name>
    <dbReference type="NCBI Taxonomy" id="820"/>
    <lineage>
        <taxon>Bacteria</taxon>
        <taxon>Pseudomonadati</taxon>
        <taxon>Bacteroidota</taxon>
        <taxon>Bacteroidia</taxon>
        <taxon>Bacteroidales</taxon>
        <taxon>Bacteroidaceae</taxon>
        <taxon>Bacteroides</taxon>
    </lineage>
</organism>
<dbReference type="EMBL" id="QRZC01000052">
    <property type="protein sequence ID" value="RGV33998.1"/>
    <property type="molecule type" value="Genomic_DNA"/>
</dbReference>
<accession>A0A412X0Y5</accession>
<name>A0A412X0Y5_BACUN</name>
<comment type="caution">
    <text evidence="1">The sequence shown here is derived from an EMBL/GenBank/DDBJ whole genome shotgun (WGS) entry which is preliminary data.</text>
</comment>
<gene>
    <name evidence="1" type="ORF">DWW14_23195</name>
</gene>
<reference evidence="1 2" key="1">
    <citation type="submission" date="2018-08" db="EMBL/GenBank/DDBJ databases">
        <title>A genome reference for cultivated species of the human gut microbiota.</title>
        <authorList>
            <person name="Zou Y."/>
            <person name="Xue W."/>
            <person name="Luo G."/>
        </authorList>
    </citation>
    <scope>NUCLEOTIDE SEQUENCE [LARGE SCALE GENOMIC DNA]</scope>
    <source>
        <strain evidence="1 2">AF14-42</strain>
    </source>
</reference>
<evidence type="ECO:0000313" key="2">
    <source>
        <dbReference type="Proteomes" id="UP000285343"/>
    </source>
</evidence>
<sequence length="61" mass="7247">MQELTESQLYNNYTIRYYYITHSSGVSLQLTKEENITSQNQLFFSKMGKLLINDMFSNKKN</sequence>